<sequence>MLHCKVPAPASAQLEMQSVAAAIVHVGEHDKQSLPVRRPAESTVELCVGDASFVNTRTDATTGEFMLGNTINRVCRCVAPLRALSSCVLATRPSSTRALMQPLEVIRLQPSVSTFLQKRFSQVEVFGPFDPPKQLTFKEVEDRVLKAIRAWDRFPQDRSDILTLDASFVNDLGLDSLDHVEIIMSVEDEFGFEIPDADADKLKTPRDVSKYICEREDVYE</sequence>
<dbReference type="GO" id="GO:0000036">
    <property type="term" value="F:acyl carrier activity"/>
    <property type="evidence" value="ECO:0007669"/>
    <property type="project" value="TreeGrafter"/>
</dbReference>
<dbReference type="Proteomes" id="UP000031036">
    <property type="component" value="Unassembled WGS sequence"/>
</dbReference>
<dbReference type="EMBL" id="JPKZ01003266">
    <property type="protein sequence ID" value="KHN72278.1"/>
    <property type="molecule type" value="Genomic_DNA"/>
</dbReference>
<evidence type="ECO:0000256" key="3">
    <source>
        <dbReference type="ARBA" id="ARBA00022553"/>
    </source>
</evidence>
<accession>A0A0B2USC7</accession>
<keyword evidence="4" id="KW-0276">Fatty acid metabolism</keyword>
<comment type="similarity">
    <text evidence="1">Belongs to the acyl carrier protein (ACP) family.</text>
</comment>
<dbReference type="PANTHER" id="PTHR20863">
    <property type="entry name" value="ACYL CARRIER PROTEIN"/>
    <property type="match status" value="1"/>
</dbReference>
<protein>
    <recommendedName>
        <fullName evidence="4">Acyl carrier protein</fullName>
    </recommendedName>
</protein>
<dbReference type="HAMAP" id="MF_01217">
    <property type="entry name" value="Acyl_carrier"/>
    <property type="match status" value="1"/>
</dbReference>
<feature type="domain" description="Carrier" evidence="5">
    <location>
        <begin position="138"/>
        <end position="216"/>
    </location>
</feature>
<evidence type="ECO:0000313" key="7">
    <source>
        <dbReference type="Proteomes" id="UP000031036"/>
    </source>
</evidence>
<gene>
    <name evidence="6" type="primary">mtacp1</name>
    <name evidence="6" type="ORF">Tcan_12124</name>
</gene>
<dbReference type="InterPro" id="IPR009081">
    <property type="entry name" value="PP-bd_ACP"/>
</dbReference>
<dbReference type="SUPFAM" id="SSF47336">
    <property type="entry name" value="ACP-like"/>
    <property type="match status" value="1"/>
</dbReference>
<dbReference type="Pfam" id="PF00550">
    <property type="entry name" value="PP-binding"/>
    <property type="match status" value="1"/>
</dbReference>
<dbReference type="GO" id="GO:0000035">
    <property type="term" value="F:acyl binding"/>
    <property type="evidence" value="ECO:0007669"/>
    <property type="project" value="TreeGrafter"/>
</dbReference>
<dbReference type="PANTHER" id="PTHR20863:SF27">
    <property type="entry name" value="ACYL CARRIER PROTEIN"/>
    <property type="match status" value="1"/>
</dbReference>
<dbReference type="Gene3D" id="1.10.1200.10">
    <property type="entry name" value="ACP-like"/>
    <property type="match status" value="1"/>
</dbReference>
<dbReference type="PROSITE" id="PS50075">
    <property type="entry name" value="CARRIER"/>
    <property type="match status" value="1"/>
</dbReference>
<evidence type="ECO:0000256" key="4">
    <source>
        <dbReference type="RuleBase" id="RU000722"/>
    </source>
</evidence>
<comment type="function">
    <text evidence="4">Carrier of the growing fatty acid chain in fatty acid biosynthesis.</text>
</comment>
<keyword evidence="4" id="KW-0275">Fatty acid biosynthesis</keyword>
<keyword evidence="4" id="KW-0443">Lipid metabolism</keyword>
<keyword evidence="4" id="KW-0444">Lipid biosynthesis</keyword>
<dbReference type="InterPro" id="IPR036736">
    <property type="entry name" value="ACP-like_sf"/>
</dbReference>
<dbReference type="InterPro" id="IPR003231">
    <property type="entry name" value="ACP"/>
</dbReference>
<evidence type="ECO:0000313" key="6">
    <source>
        <dbReference type="EMBL" id="KHN72278.1"/>
    </source>
</evidence>
<evidence type="ECO:0000259" key="5">
    <source>
        <dbReference type="PROSITE" id="PS50075"/>
    </source>
</evidence>
<keyword evidence="2 4" id="KW-0596">Phosphopantetheine</keyword>
<reference evidence="6 7" key="1">
    <citation type="submission" date="2014-11" db="EMBL/GenBank/DDBJ databases">
        <title>Genetic blueprint of the zoonotic pathogen Toxocara canis.</title>
        <authorList>
            <person name="Zhu X.-Q."/>
            <person name="Korhonen P.K."/>
            <person name="Cai H."/>
            <person name="Young N.D."/>
            <person name="Nejsum P."/>
            <person name="von Samson-Himmelstjerna G."/>
            <person name="Boag P.R."/>
            <person name="Tan P."/>
            <person name="Li Q."/>
            <person name="Min J."/>
            <person name="Yang Y."/>
            <person name="Wang X."/>
            <person name="Fang X."/>
            <person name="Hall R.S."/>
            <person name="Hofmann A."/>
            <person name="Sternberg P.W."/>
            <person name="Jex A.R."/>
            <person name="Gasser R.B."/>
        </authorList>
    </citation>
    <scope>NUCLEOTIDE SEQUENCE [LARGE SCALE GENOMIC DNA]</scope>
    <source>
        <strain evidence="6">PN_DK_2014</strain>
    </source>
</reference>
<organism evidence="6 7">
    <name type="scientific">Toxocara canis</name>
    <name type="common">Canine roundworm</name>
    <dbReference type="NCBI Taxonomy" id="6265"/>
    <lineage>
        <taxon>Eukaryota</taxon>
        <taxon>Metazoa</taxon>
        <taxon>Ecdysozoa</taxon>
        <taxon>Nematoda</taxon>
        <taxon>Chromadorea</taxon>
        <taxon>Rhabditida</taxon>
        <taxon>Spirurina</taxon>
        <taxon>Ascaridomorpha</taxon>
        <taxon>Ascaridoidea</taxon>
        <taxon>Toxocaridae</taxon>
        <taxon>Toxocara</taxon>
    </lineage>
</organism>
<dbReference type="AlphaFoldDB" id="A0A0B2USC7"/>
<comment type="caution">
    <text evidence="6">The sequence shown here is derived from an EMBL/GenBank/DDBJ whole genome shotgun (WGS) entry which is preliminary data.</text>
</comment>
<name>A0A0B2USC7_TOXCA</name>
<evidence type="ECO:0000256" key="2">
    <source>
        <dbReference type="ARBA" id="ARBA00022450"/>
    </source>
</evidence>
<keyword evidence="3" id="KW-0597">Phosphoprotein</keyword>
<keyword evidence="7" id="KW-1185">Reference proteome</keyword>
<dbReference type="STRING" id="6265.A0A0B2USC7"/>
<proteinExistence type="inferred from homology"/>
<dbReference type="NCBIfam" id="NF002148">
    <property type="entry name" value="PRK00982.1-2"/>
    <property type="match status" value="1"/>
</dbReference>
<evidence type="ECO:0000256" key="1">
    <source>
        <dbReference type="ARBA" id="ARBA00010930"/>
    </source>
</evidence>
<dbReference type="OMA" id="IMSVEDE"/>
<dbReference type="OrthoDB" id="448946at2759"/>
<dbReference type="GO" id="GO:0005739">
    <property type="term" value="C:mitochondrion"/>
    <property type="evidence" value="ECO:0007669"/>
    <property type="project" value="TreeGrafter"/>
</dbReference>